<dbReference type="SMART" id="SM00049">
    <property type="entry name" value="DEP"/>
    <property type="match status" value="2"/>
</dbReference>
<dbReference type="AlphaFoldDB" id="A0AAD2CSQ6"/>
<dbReference type="CDD" id="cd04371">
    <property type="entry name" value="DEP"/>
    <property type="match status" value="1"/>
</dbReference>
<evidence type="ECO:0000259" key="1">
    <source>
        <dbReference type="SMART" id="SM00049"/>
    </source>
</evidence>
<proteinExistence type="predicted"/>
<sequence>MKQKNSTAGLSAVAGILKRRVQHIYNFPLDCHGFYAMDAVSALVRAGLATNEEEAVALGQSLERLGFIKNMKGDDTFADTRQFYSFLGEHSYREDTDYDSHDTWAAEVNEANDLLWTKLEPKDHKYHRRTYQDTFLGTEVVSLLLVSGFSSSREDALLLGRAVEHACSLFRHVTNDHILEDKELFYVFNQLTRHKAKCSGHFS</sequence>
<gene>
    <name evidence="2" type="ORF">CYCCA115_LOCUS9322</name>
</gene>
<dbReference type="InterPro" id="IPR036390">
    <property type="entry name" value="WH_DNA-bd_sf"/>
</dbReference>
<protein>
    <recommendedName>
        <fullName evidence="1">DEP domain-containing protein</fullName>
    </recommendedName>
</protein>
<dbReference type="SUPFAM" id="SSF46785">
    <property type="entry name" value="Winged helix' DNA-binding domain"/>
    <property type="match status" value="2"/>
</dbReference>
<dbReference type="Proteomes" id="UP001295423">
    <property type="component" value="Unassembled WGS sequence"/>
</dbReference>
<dbReference type="GO" id="GO:0035556">
    <property type="term" value="P:intracellular signal transduction"/>
    <property type="evidence" value="ECO:0007669"/>
    <property type="project" value="InterPro"/>
</dbReference>
<reference evidence="2" key="1">
    <citation type="submission" date="2023-08" db="EMBL/GenBank/DDBJ databases">
        <authorList>
            <person name="Audoor S."/>
            <person name="Bilcke G."/>
        </authorList>
    </citation>
    <scope>NUCLEOTIDE SEQUENCE</scope>
</reference>
<feature type="domain" description="DEP" evidence="1">
    <location>
        <begin position="12"/>
        <end position="88"/>
    </location>
</feature>
<dbReference type="Gene3D" id="1.10.10.10">
    <property type="entry name" value="Winged helix-like DNA-binding domain superfamily/Winged helix DNA-binding domain"/>
    <property type="match status" value="2"/>
</dbReference>
<dbReference type="InterPro" id="IPR000591">
    <property type="entry name" value="DEP_dom"/>
</dbReference>
<keyword evidence="3" id="KW-1185">Reference proteome</keyword>
<organism evidence="2 3">
    <name type="scientific">Cylindrotheca closterium</name>
    <dbReference type="NCBI Taxonomy" id="2856"/>
    <lineage>
        <taxon>Eukaryota</taxon>
        <taxon>Sar</taxon>
        <taxon>Stramenopiles</taxon>
        <taxon>Ochrophyta</taxon>
        <taxon>Bacillariophyta</taxon>
        <taxon>Bacillariophyceae</taxon>
        <taxon>Bacillariophycidae</taxon>
        <taxon>Bacillariales</taxon>
        <taxon>Bacillariaceae</taxon>
        <taxon>Cylindrotheca</taxon>
    </lineage>
</organism>
<evidence type="ECO:0000313" key="2">
    <source>
        <dbReference type="EMBL" id="CAJ1945178.1"/>
    </source>
</evidence>
<dbReference type="InterPro" id="IPR036388">
    <property type="entry name" value="WH-like_DNA-bd_sf"/>
</dbReference>
<dbReference type="PANTHER" id="PTHR22829:SF16">
    <property type="entry name" value="PH DOMAIN-CONTAINING PROTEIN"/>
    <property type="match status" value="1"/>
</dbReference>
<dbReference type="EMBL" id="CAKOGP040001335">
    <property type="protein sequence ID" value="CAJ1945178.1"/>
    <property type="molecule type" value="Genomic_DNA"/>
</dbReference>
<dbReference type="InterPro" id="IPR051832">
    <property type="entry name" value="mTOR-Rac_regulators"/>
</dbReference>
<feature type="domain" description="DEP" evidence="1">
    <location>
        <begin position="115"/>
        <end position="190"/>
    </location>
</feature>
<dbReference type="PANTHER" id="PTHR22829">
    <property type="entry name" value="DEP DOMAIN PROTEIN"/>
    <property type="match status" value="1"/>
</dbReference>
<name>A0AAD2CSQ6_9STRA</name>
<dbReference type="GO" id="GO:0023051">
    <property type="term" value="P:regulation of signaling"/>
    <property type="evidence" value="ECO:0007669"/>
    <property type="project" value="TreeGrafter"/>
</dbReference>
<accession>A0AAD2CSQ6</accession>
<comment type="caution">
    <text evidence="2">The sequence shown here is derived from an EMBL/GenBank/DDBJ whole genome shotgun (WGS) entry which is preliminary data.</text>
</comment>
<evidence type="ECO:0000313" key="3">
    <source>
        <dbReference type="Proteomes" id="UP001295423"/>
    </source>
</evidence>
<dbReference type="Pfam" id="PF00610">
    <property type="entry name" value="DEP"/>
    <property type="match status" value="1"/>
</dbReference>